<reference evidence="6 7" key="1">
    <citation type="submission" date="2014-04" db="EMBL/GenBank/DDBJ databases">
        <authorList>
            <consortium name="DOE Joint Genome Institute"/>
            <person name="Kuo A."/>
            <person name="Zuccaro A."/>
            <person name="Kohler A."/>
            <person name="Nagy L.G."/>
            <person name="Floudas D."/>
            <person name="Copeland A."/>
            <person name="Barry K.W."/>
            <person name="Cichocki N."/>
            <person name="Veneault-Fourrey C."/>
            <person name="LaButti K."/>
            <person name="Lindquist E.A."/>
            <person name="Lipzen A."/>
            <person name="Lundell T."/>
            <person name="Morin E."/>
            <person name="Murat C."/>
            <person name="Sun H."/>
            <person name="Tunlid A."/>
            <person name="Henrissat B."/>
            <person name="Grigoriev I.V."/>
            <person name="Hibbett D.S."/>
            <person name="Martin F."/>
            <person name="Nordberg H.P."/>
            <person name="Cantor M.N."/>
            <person name="Hua S.X."/>
        </authorList>
    </citation>
    <scope>NUCLEOTIDE SEQUENCE [LARGE SCALE GENOMIC DNA]</scope>
    <source>
        <strain evidence="6 7">MAFF 305830</strain>
    </source>
</reference>
<evidence type="ECO:0000259" key="5">
    <source>
        <dbReference type="Pfam" id="PF17187"/>
    </source>
</evidence>
<dbReference type="OrthoDB" id="2590239at2759"/>
<dbReference type="GO" id="GO:0005737">
    <property type="term" value="C:cytoplasm"/>
    <property type="evidence" value="ECO:0007669"/>
    <property type="project" value="UniProtKB-SubCell"/>
</dbReference>
<dbReference type="Pfam" id="PF08622">
    <property type="entry name" value="Svf1"/>
    <property type="match status" value="1"/>
</dbReference>
<sequence>MFSSLFSTSDPNAPNLHPVSSAFGPSDLFAPLEQTDLAWTCGGGFSTETQIFYNVLDDGRFLMCQFVHSSTGLWYPTVQLTFKMYNPATKEKTWRSITVNNWVTPPPGQDARSCKSDAFSIVHQSTSSDPTHSENYTITAKISDDISIYLKVFRPNNVSGFKVGKGPKGGFTYFGANQEKPDGYVVHRFWPRTKAIGHLTLGTGGSAMGGSARIEEIKGVGMMVHAIQGMRPNLIARTWNFCWFTGSLPASDGNDEAAETGVSGIMMEFTTTESHGRKRGGEGGTVVNIGCVNVGDKVVVTAETKWADQTGPAANAPVISRATHHNTILDKDTGYQQPQKLTFNWAGPVPQAPTQTVKADISMDLGFGDTSNGLIEKVDVLAEIPAVLKTIVNAMGTKPYIYQWMQPDVTLHLQGPEELLHGKKDVKVKGTVYTEASFVS</sequence>
<dbReference type="Pfam" id="PF17187">
    <property type="entry name" value="Svf1_C"/>
    <property type="match status" value="1"/>
</dbReference>
<keyword evidence="3" id="KW-0963">Cytoplasm</keyword>
<accession>A0A0C2X5T2</accession>
<dbReference type="HOGENOM" id="CLU_030205_2_0_1"/>
<dbReference type="AlphaFoldDB" id="A0A0C2X5T2"/>
<dbReference type="PANTHER" id="PTHR47107">
    <property type="entry name" value="SVF1-LIKE PROTEIN YDR222W-RELATED"/>
    <property type="match status" value="1"/>
</dbReference>
<evidence type="ECO:0000256" key="2">
    <source>
        <dbReference type="ARBA" id="ARBA00009069"/>
    </source>
</evidence>
<dbReference type="InterPro" id="IPR051385">
    <property type="entry name" value="Ceramide-binding_SVF1"/>
</dbReference>
<dbReference type="GO" id="GO:0006979">
    <property type="term" value="P:response to oxidative stress"/>
    <property type="evidence" value="ECO:0007669"/>
    <property type="project" value="InterPro"/>
</dbReference>
<evidence type="ECO:0008006" key="8">
    <source>
        <dbReference type="Google" id="ProtNLM"/>
    </source>
</evidence>
<evidence type="ECO:0000256" key="1">
    <source>
        <dbReference type="ARBA" id="ARBA00004496"/>
    </source>
</evidence>
<proteinExistence type="inferred from homology"/>
<dbReference type="InterPro" id="IPR033394">
    <property type="entry name" value="Svf1-like_C"/>
</dbReference>
<dbReference type="InterPro" id="IPR013931">
    <property type="entry name" value="Svf1-like_N"/>
</dbReference>
<dbReference type="PANTHER" id="PTHR47107:SF1">
    <property type="entry name" value="CERAMIDE-BINDING PROTEIN SVF1-RELATED"/>
    <property type="match status" value="1"/>
</dbReference>
<keyword evidence="7" id="KW-1185">Reference proteome</keyword>
<protein>
    <recommendedName>
        <fullName evidence="8">Svf1-like C-terminal domain-containing protein</fullName>
    </recommendedName>
</protein>
<dbReference type="Proteomes" id="UP000054097">
    <property type="component" value="Unassembled WGS sequence"/>
</dbReference>
<evidence type="ECO:0000313" key="6">
    <source>
        <dbReference type="EMBL" id="KIM33478.1"/>
    </source>
</evidence>
<dbReference type="STRING" id="933852.A0A0C2X5T2"/>
<evidence type="ECO:0000313" key="7">
    <source>
        <dbReference type="Proteomes" id="UP000054097"/>
    </source>
</evidence>
<dbReference type="EMBL" id="KN824278">
    <property type="protein sequence ID" value="KIM33478.1"/>
    <property type="molecule type" value="Genomic_DNA"/>
</dbReference>
<feature type="domain" description="Svf1-like C-terminal" evidence="5">
    <location>
        <begin position="230"/>
        <end position="440"/>
    </location>
</feature>
<name>A0A0C2X5T2_SERVB</name>
<reference evidence="7" key="2">
    <citation type="submission" date="2015-01" db="EMBL/GenBank/DDBJ databases">
        <title>Evolutionary Origins and Diversification of the Mycorrhizal Mutualists.</title>
        <authorList>
            <consortium name="DOE Joint Genome Institute"/>
            <consortium name="Mycorrhizal Genomics Consortium"/>
            <person name="Kohler A."/>
            <person name="Kuo A."/>
            <person name="Nagy L.G."/>
            <person name="Floudas D."/>
            <person name="Copeland A."/>
            <person name="Barry K.W."/>
            <person name="Cichocki N."/>
            <person name="Veneault-Fourrey C."/>
            <person name="LaButti K."/>
            <person name="Lindquist E.A."/>
            <person name="Lipzen A."/>
            <person name="Lundell T."/>
            <person name="Morin E."/>
            <person name="Murat C."/>
            <person name="Riley R."/>
            <person name="Ohm R."/>
            <person name="Sun H."/>
            <person name="Tunlid A."/>
            <person name="Henrissat B."/>
            <person name="Grigoriev I.V."/>
            <person name="Hibbett D.S."/>
            <person name="Martin F."/>
        </authorList>
    </citation>
    <scope>NUCLEOTIDE SEQUENCE [LARGE SCALE GENOMIC DNA]</scope>
    <source>
        <strain evidence="7">MAFF 305830</strain>
    </source>
</reference>
<evidence type="ECO:0000256" key="3">
    <source>
        <dbReference type="ARBA" id="ARBA00022490"/>
    </source>
</evidence>
<organism evidence="6 7">
    <name type="scientific">Serendipita vermifera MAFF 305830</name>
    <dbReference type="NCBI Taxonomy" id="933852"/>
    <lineage>
        <taxon>Eukaryota</taxon>
        <taxon>Fungi</taxon>
        <taxon>Dikarya</taxon>
        <taxon>Basidiomycota</taxon>
        <taxon>Agaricomycotina</taxon>
        <taxon>Agaricomycetes</taxon>
        <taxon>Sebacinales</taxon>
        <taxon>Serendipitaceae</taxon>
        <taxon>Serendipita</taxon>
    </lineage>
</organism>
<comment type="subcellular location">
    <subcellularLocation>
        <location evidence="1">Cytoplasm</location>
    </subcellularLocation>
</comment>
<comment type="similarity">
    <text evidence="2">Belongs to the SVF1 family.</text>
</comment>
<feature type="domain" description="Svf1-like N-terminal" evidence="4">
    <location>
        <begin position="47"/>
        <end position="228"/>
    </location>
</feature>
<gene>
    <name evidence="6" type="ORF">M408DRAFT_326186</name>
</gene>
<evidence type="ECO:0000259" key="4">
    <source>
        <dbReference type="Pfam" id="PF08622"/>
    </source>
</evidence>